<comment type="caution">
    <text evidence="1">The sequence shown here is derived from an EMBL/GenBank/DDBJ whole genome shotgun (WGS) entry which is preliminary data.</text>
</comment>
<dbReference type="Proteomes" id="UP001177021">
    <property type="component" value="Unassembled WGS sequence"/>
</dbReference>
<gene>
    <name evidence="1" type="ORF">MILVUS5_LOCUS20453</name>
</gene>
<evidence type="ECO:0000313" key="2">
    <source>
        <dbReference type="Proteomes" id="UP001177021"/>
    </source>
</evidence>
<protein>
    <submittedName>
        <fullName evidence="1">Uncharacterized protein</fullName>
    </submittedName>
</protein>
<sequence>MKMIRMYFFCCHDNILARQSVELEATILACIQSHHTVKDVIMHVCRNENEEVVGCLLWYDGCYGTIETIACGMMKYKQDAI</sequence>
<evidence type="ECO:0000313" key="1">
    <source>
        <dbReference type="EMBL" id="CAJ2653052.1"/>
    </source>
</evidence>
<proteinExistence type="predicted"/>
<dbReference type="EMBL" id="CASHSV030000206">
    <property type="protein sequence ID" value="CAJ2653052.1"/>
    <property type="molecule type" value="Genomic_DNA"/>
</dbReference>
<reference evidence="1" key="1">
    <citation type="submission" date="2023-10" db="EMBL/GenBank/DDBJ databases">
        <authorList>
            <person name="Rodriguez Cubillos JULIANA M."/>
            <person name="De Vega J."/>
        </authorList>
    </citation>
    <scope>NUCLEOTIDE SEQUENCE</scope>
</reference>
<keyword evidence="2" id="KW-1185">Reference proteome</keyword>
<organism evidence="1 2">
    <name type="scientific">Trifolium pratense</name>
    <name type="common">Red clover</name>
    <dbReference type="NCBI Taxonomy" id="57577"/>
    <lineage>
        <taxon>Eukaryota</taxon>
        <taxon>Viridiplantae</taxon>
        <taxon>Streptophyta</taxon>
        <taxon>Embryophyta</taxon>
        <taxon>Tracheophyta</taxon>
        <taxon>Spermatophyta</taxon>
        <taxon>Magnoliopsida</taxon>
        <taxon>eudicotyledons</taxon>
        <taxon>Gunneridae</taxon>
        <taxon>Pentapetalae</taxon>
        <taxon>rosids</taxon>
        <taxon>fabids</taxon>
        <taxon>Fabales</taxon>
        <taxon>Fabaceae</taxon>
        <taxon>Papilionoideae</taxon>
        <taxon>50 kb inversion clade</taxon>
        <taxon>NPAAA clade</taxon>
        <taxon>Hologalegina</taxon>
        <taxon>IRL clade</taxon>
        <taxon>Trifolieae</taxon>
        <taxon>Trifolium</taxon>
    </lineage>
</organism>
<name>A0ACB0K8X7_TRIPR</name>
<accession>A0ACB0K8X7</accession>